<dbReference type="Proteomes" id="UP000480178">
    <property type="component" value="Chromosome"/>
</dbReference>
<keyword evidence="1" id="KW-0732">Signal</keyword>
<keyword evidence="3" id="KW-1185">Reference proteome</keyword>
<organism evidence="2 3">
    <name type="scientific">Rhodocytophaga rosea</name>
    <dbReference type="NCBI Taxonomy" id="2704465"/>
    <lineage>
        <taxon>Bacteria</taxon>
        <taxon>Pseudomonadati</taxon>
        <taxon>Bacteroidota</taxon>
        <taxon>Cytophagia</taxon>
        <taxon>Cytophagales</taxon>
        <taxon>Rhodocytophagaceae</taxon>
        <taxon>Rhodocytophaga</taxon>
    </lineage>
</organism>
<accession>A0A6C0GFL7</accession>
<dbReference type="KEGG" id="rhoz:GXP67_08960"/>
<dbReference type="EMBL" id="CP048222">
    <property type="protein sequence ID" value="QHT66778.1"/>
    <property type="molecule type" value="Genomic_DNA"/>
</dbReference>
<reference evidence="2 3" key="1">
    <citation type="submission" date="2020-01" db="EMBL/GenBank/DDBJ databases">
        <authorList>
            <person name="Kim M.K."/>
        </authorList>
    </citation>
    <scope>NUCLEOTIDE SEQUENCE [LARGE SCALE GENOMIC DNA]</scope>
    <source>
        <strain evidence="2 3">172606-1</strain>
    </source>
</reference>
<protein>
    <recommendedName>
        <fullName evidence="4">DUF3575 domain-containing protein</fullName>
    </recommendedName>
</protein>
<name>A0A6C0GFL7_9BACT</name>
<sequence>MKKKLIGLVMACCLTFCLLAQTDSGKSYHNFPIIVTLQFHSLTLPFKDIKTNFANIGIGLGTEVSLNGKPNWVQQLQVLWFRNKAAGNGIFFYTQTAWRPAMASYVYSELKAGAGYMLAFHPVESYKPVNGKWEPVGRIGKGMLAFPVGVSVGYHDSSSQTNVSPFASYQFLLLTDYNKSITLIPQTLVQVGTRIHPNY</sequence>
<evidence type="ECO:0008006" key="4">
    <source>
        <dbReference type="Google" id="ProtNLM"/>
    </source>
</evidence>
<evidence type="ECO:0000256" key="1">
    <source>
        <dbReference type="SAM" id="SignalP"/>
    </source>
</evidence>
<feature type="chain" id="PRO_5025616602" description="DUF3575 domain-containing protein" evidence="1">
    <location>
        <begin position="21"/>
        <end position="199"/>
    </location>
</feature>
<feature type="signal peptide" evidence="1">
    <location>
        <begin position="1"/>
        <end position="20"/>
    </location>
</feature>
<dbReference type="RefSeq" id="WP_162442831.1">
    <property type="nucleotide sequence ID" value="NZ_CP048222.1"/>
</dbReference>
<proteinExistence type="predicted"/>
<evidence type="ECO:0000313" key="3">
    <source>
        <dbReference type="Proteomes" id="UP000480178"/>
    </source>
</evidence>
<evidence type="ECO:0000313" key="2">
    <source>
        <dbReference type="EMBL" id="QHT66778.1"/>
    </source>
</evidence>
<gene>
    <name evidence="2" type="ORF">GXP67_08960</name>
</gene>
<dbReference type="AlphaFoldDB" id="A0A6C0GFL7"/>